<evidence type="ECO:0000313" key="12">
    <source>
        <dbReference type="Proteomes" id="UP000248039"/>
    </source>
</evidence>
<evidence type="ECO:0000256" key="5">
    <source>
        <dbReference type="ARBA" id="ARBA00022692"/>
    </source>
</evidence>
<feature type="transmembrane region" description="Helical" evidence="9">
    <location>
        <begin position="302"/>
        <end position="322"/>
    </location>
</feature>
<accession>A0A2V4P1J7</accession>
<proteinExistence type="predicted"/>
<organism evidence="11 12">
    <name type="scientific">Streptomyces tateyamensis</name>
    <dbReference type="NCBI Taxonomy" id="565073"/>
    <lineage>
        <taxon>Bacteria</taxon>
        <taxon>Bacillati</taxon>
        <taxon>Actinomycetota</taxon>
        <taxon>Actinomycetes</taxon>
        <taxon>Kitasatosporales</taxon>
        <taxon>Streptomycetaceae</taxon>
        <taxon>Streptomyces</taxon>
    </lineage>
</organism>
<dbReference type="GO" id="GO:0009103">
    <property type="term" value="P:lipopolysaccharide biosynthetic process"/>
    <property type="evidence" value="ECO:0007669"/>
    <property type="project" value="UniProtKB-ARBA"/>
</dbReference>
<dbReference type="InterPro" id="IPR038731">
    <property type="entry name" value="RgtA/B/C-like"/>
</dbReference>
<keyword evidence="7 9" id="KW-0472">Membrane</keyword>
<evidence type="ECO:0000256" key="1">
    <source>
        <dbReference type="ARBA" id="ARBA00004651"/>
    </source>
</evidence>
<comment type="caution">
    <text evidence="11">The sequence shown here is derived from an EMBL/GenBank/DDBJ whole genome shotgun (WGS) entry which is preliminary data.</text>
</comment>
<evidence type="ECO:0000256" key="2">
    <source>
        <dbReference type="ARBA" id="ARBA00022475"/>
    </source>
</evidence>
<reference evidence="11 12" key="1">
    <citation type="submission" date="2018-03" db="EMBL/GenBank/DDBJ databases">
        <title>Bioinformatic expansion and discovery of thiopeptide antibiotics.</title>
        <authorList>
            <person name="Schwalen C.J."/>
            <person name="Hudson G.A."/>
            <person name="Mitchell D.A."/>
        </authorList>
    </citation>
    <scope>NUCLEOTIDE SEQUENCE [LARGE SCALE GENOMIC DNA]</scope>
    <source>
        <strain evidence="11 12">ATCC 21389</strain>
    </source>
</reference>
<dbReference type="OrthoDB" id="5318634at2"/>
<dbReference type="PANTHER" id="PTHR33908">
    <property type="entry name" value="MANNOSYLTRANSFERASE YKCB-RELATED"/>
    <property type="match status" value="1"/>
</dbReference>
<feature type="domain" description="Glycosyltransferase RgtA/B/C/D-like" evidence="10">
    <location>
        <begin position="121"/>
        <end position="271"/>
    </location>
</feature>
<keyword evidence="2" id="KW-1003">Cell membrane</keyword>
<feature type="transmembrane region" description="Helical" evidence="9">
    <location>
        <begin position="358"/>
        <end position="377"/>
    </location>
</feature>
<dbReference type="AlphaFoldDB" id="A0A2V4P1J7"/>
<keyword evidence="6 9" id="KW-1133">Transmembrane helix</keyword>
<dbReference type="Proteomes" id="UP000248039">
    <property type="component" value="Unassembled WGS sequence"/>
</dbReference>
<evidence type="ECO:0000259" key="10">
    <source>
        <dbReference type="Pfam" id="PF13231"/>
    </source>
</evidence>
<dbReference type="GO" id="GO:0016763">
    <property type="term" value="F:pentosyltransferase activity"/>
    <property type="evidence" value="ECO:0007669"/>
    <property type="project" value="TreeGrafter"/>
</dbReference>
<keyword evidence="4" id="KW-0808">Transferase</keyword>
<evidence type="ECO:0000256" key="9">
    <source>
        <dbReference type="SAM" id="Phobius"/>
    </source>
</evidence>
<comment type="subcellular location">
    <subcellularLocation>
        <location evidence="1">Cell membrane</location>
        <topology evidence="1">Multi-pass membrane protein</topology>
    </subcellularLocation>
</comment>
<keyword evidence="3" id="KW-0328">Glycosyltransferase</keyword>
<feature type="transmembrane region" description="Helical" evidence="9">
    <location>
        <begin position="64"/>
        <end position="84"/>
    </location>
</feature>
<evidence type="ECO:0000256" key="6">
    <source>
        <dbReference type="ARBA" id="ARBA00022989"/>
    </source>
</evidence>
<dbReference type="EMBL" id="PYBW01000053">
    <property type="protein sequence ID" value="PYC78092.1"/>
    <property type="molecule type" value="Genomic_DNA"/>
</dbReference>
<keyword evidence="12" id="KW-1185">Reference proteome</keyword>
<dbReference type="PANTHER" id="PTHR33908:SF11">
    <property type="entry name" value="MEMBRANE PROTEIN"/>
    <property type="match status" value="1"/>
</dbReference>
<dbReference type="InterPro" id="IPR050297">
    <property type="entry name" value="LipidA_mod_glycosyltrf_83"/>
</dbReference>
<feature type="region of interest" description="Disordered" evidence="8">
    <location>
        <begin position="1"/>
        <end position="52"/>
    </location>
</feature>
<evidence type="ECO:0000256" key="8">
    <source>
        <dbReference type="SAM" id="MobiDB-lite"/>
    </source>
</evidence>
<feature type="transmembrane region" description="Helical" evidence="9">
    <location>
        <begin position="214"/>
        <end position="242"/>
    </location>
</feature>
<dbReference type="Pfam" id="PF13231">
    <property type="entry name" value="PMT_2"/>
    <property type="match status" value="1"/>
</dbReference>
<feature type="compositionally biased region" description="Basic and acidic residues" evidence="8">
    <location>
        <begin position="10"/>
        <end position="23"/>
    </location>
</feature>
<evidence type="ECO:0000256" key="7">
    <source>
        <dbReference type="ARBA" id="ARBA00023136"/>
    </source>
</evidence>
<gene>
    <name evidence="11" type="ORF">C7C46_17340</name>
</gene>
<evidence type="ECO:0000313" key="11">
    <source>
        <dbReference type="EMBL" id="PYC78092.1"/>
    </source>
</evidence>
<sequence>MWSSSTPTHPEQRLTMGHERESGRSAGMSVGTMSTASAPPEGPETSGETRGGLRRSALDLARGAYWLWPALLMLGLGLYGNTRVGLWRDELATWSAINRSTGQLYYLLHHLDAVSGAYYLFLQEWARLFGHSLAVLRLPSALAMAVAAVFVALTGTKLFDRRTGLTAGLLFALIPSVSRYAQEARSYAIVVMAVAAATWLLLRALERPSALRWLLYSLTVLTVGVFHIVALATLAPGALVVVLRWRRDRDRRQLLGFTSAVLAAVLVVLPIAYEGHKQVGRQLGWIKAPDLPYVADPFWRGLYGSSWVSLCVLAMAVLPLAWPHGRRPAVRIAAFALLPIVLIWLVSQSSSHYFLDRYLLFTLPAWTVLAAAGLSALRPRALASLGLVLVALVGLNDQQHLREVGSRELFDANAAAAVIDKGYQPGDGLIAVRGDLAFLQIETAVDYALPADRTPRTLLVSKTAAQIGELLPMPCADPAACVGTTPRVWVVTVGNWQDPYRGLSVGEVAALRDYKQVSVTNVPGLMVTLVERK</sequence>
<feature type="transmembrane region" description="Helical" evidence="9">
    <location>
        <begin position="329"/>
        <end position="346"/>
    </location>
</feature>
<evidence type="ECO:0000256" key="3">
    <source>
        <dbReference type="ARBA" id="ARBA00022676"/>
    </source>
</evidence>
<protein>
    <recommendedName>
        <fullName evidence="10">Glycosyltransferase RgtA/B/C/D-like domain-containing protein</fullName>
    </recommendedName>
</protein>
<keyword evidence="5 9" id="KW-0812">Transmembrane</keyword>
<dbReference type="GO" id="GO:0005886">
    <property type="term" value="C:plasma membrane"/>
    <property type="evidence" value="ECO:0007669"/>
    <property type="project" value="UniProtKB-SubCell"/>
</dbReference>
<feature type="transmembrane region" description="Helical" evidence="9">
    <location>
        <begin position="134"/>
        <end position="153"/>
    </location>
</feature>
<name>A0A2V4P1J7_9ACTN</name>
<feature type="transmembrane region" description="Helical" evidence="9">
    <location>
        <begin position="254"/>
        <end position="273"/>
    </location>
</feature>
<feature type="transmembrane region" description="Helical" evidence="9">
    <location>
        <begin position="104"/>
        <end position="122"/>
    </location>
</feature>
<evidence type="ECO:0000256" key="4">
    <source>
        <dbReference type="ARBA" id="ARBA00022679"/>
    </source>
</evidence>
<feature type="transmembrane region" description="Helical" evidence="9">
    <location>
        <begin position="184"/>
        <end position="202"/>
    </location>
</feature>